<dbReference type="EMBL" id="AB723682">
    <property type="protein sequence ID" value="BAM77815.1"/>
    <property type="molecule type" value="Genomic_DNA"/>
</dbReference>
<dbReference type="AlphaFoldDB" id="L8B731"/>
<keyword evidence="3" id="KW-0378">Hydrolase</keyword>
<proteinExistence type="inferred from homology"/>
<sequence>MSVFTRINSARTLLLRSVLSALLITLVAGAAVVVGFQKSITLDVDGEQVQLTTMRSNVGSVLDSAGYSVGERDAVAPSADASIGDDGTITLRRAKQVTITIDGQPETVWTTASTVDEALSQFSEATGSAKVSADRSHRLPLDGMALDVTTPKTLTLTDGAQTAETTSTEATVGEALKALGAPLEQADTVEPAADTPVTAGLTVKVDRIRASEEVITEPFEPAAVETPDDTLAKGKTVVETPAVPGEHTATYKVTTVNGVETGREKVSAVVLDPGVPAKLRVGTMEAAAVPNGSVWDSIAQCESTGNWAINTGNGYHGGLQFSPSTWSAYGGGKYAATANQATREQQIEIAEKVQAAQGWGAWPTCTSKLGLR</sequence>
<dbReference type="GO" id="GO:0016787">
    <property type="term" value="F:hydrolase activity"/>
    <property type="evidence" value="ECO:0007669"/>
    <property type="project" value="UniProtKB-KW"/>
</dbReference>
<name>L8B731_9ACTN</name>
<dbReference type="PROSITE" id="PS51109">
    <property type="entry name" value="G5"/>
    <property type="match status" value="1"/>
</dbReference>
<dbReference type="PANTHER" id="PTHR39160:SF4">
    <property type="entry name" value="RESUSCITATION-PROMOTING FACTOR RPFB"/>
    <property type="match status" value="1"/>
</dbReference>
<keyword evidence="2" id="KW-0732">Signal</keyword>
<dbReference type="Pfam" id="PF06737">
    <property type="entry name" value="Transglycosylas"/>
    <property type="match status" value="1"/>
</dbReference>
<protein>
    <submittedName>
        <fullName evidence="5">Resuscitation promoting factor</fullName>
    </submittedName>
</protein>
<evidence type="ECO:0000259" key="4">
    <source>
        <dbReference type="PROSITE" id="PS51109"/>
    </source>
</evidence>
<dbReference type="RefSeq" id="WP_024794551.1">
    <property type="nucleotide sequence ID" value="NZ_JAENKP010000006.1"/>
</dbReference>
<evidence type="ECO:0000256" key="1">
    <source>
        <dbReference type="ARBA" id="ARBA00010830"/>
    </source>
</evidence>
<dbReference type="Pfam" id="PF07501">
    <property type="entry name" value="G5"/>
    <property type="match status" value="1"/>
</dbReference>
<organism evidence="5">
    <name type="scientific">Tomitella biformata</name>
    <dbReference type="NCBI Taxonomy" id="630403"/>
    <lineage>
        <taxon>Bacteria</taxon>
        <taxon>Bacillati</taxon>
        <taxon>Actinomycetota</taxon>
        <taxon>Actinomycetes</taxon>
        <taxon>Mycobacteriales</taxon>
        <taxon>Tomitella</taxon>
    </lineage>
</organism>
<feature type="domain" description="G5" evidence="4">
    <location>
        <begin position="205"/>
        <end position="285"/>
    </location>
</feature>
<dbReference type="InterPro" id="IPR011098">
    <property type="entry name" value="G5_dom"/>
</dbReference>
<dbReference type="SUPFAM" id="SSF53955">
    <property type="entry name" value="Lysozyme-like"/>
    <property type="match status" value="1"/>
</dbReference>
<dbReference type="SMART" id="SM01208">
    <property type="entry name" value="G5"/>
    <property type="match status" value="1"/>
</dbReference>
<reference evidence="5" key="1">
    <citation type="journal article" date="2013" name="Microbes Environ.">
        <title>Resuscitation Promoting Factor (Rpf) from Tomitella biformata AHU 1821T Promotes Growth and Resuscitates Non-Dividing Cells.</title>
        <authorList>
            <person name="Puspita I.D."/>
            <person name="Uehara M."/>
            <person name="Katayama T."/>
            <person name="Kikuchi Y."/>
            <person name="Kitagawa W."/>
            <person name="Kamagata Y."/>
            <person name="Asano K."/>
            <person name="Nakatsu C.H."/>
            <person name="Tanaka M."/>
        </authorList>
    </citation>
    <scope>NUCLEOTIDE SEQUENCE</scope>
    <source>
        <strain evidence="5">AHU 1821</strain>
    </source>
</reference>
<dbReference type="CDD" id="cd13925">
    <property type="entry name" value="RPF"/>
    <property type="match status" value="1"/>
</dbReference>
<dbReference type="InterPro" id="IPR010618">
    <property type="entry name" value="RPF"/>
</dbReference>
<dbReference type="InterPro" id="IPR023346">
    <property type="entry name" value="Lysozyme-like_dom_sf"/>
</dbReference>
<gene>
    <name evidence="5" type="primary">rpf</name>
</gene>
<evidence type="ECO:0000313" key="5">
    <source>
        <dbReference type="EMBL" id="BAM77815.1"/>
    </source>
</evidence>
<accession>L8B731</accession>
<dbReference type="InterPro" id="IPR007137">
    <property type="entry name" value="DUF348"/>
</dbReference>
<comment type="similarity">
    <text evidence="1">Belongs to the transglycosylase family. Rpf subfamily.</text>
</comment>
<dbReference type="Gene3D" id="1.10.530.10">
    <property type="match status" value="1"/>
</dbReference>
<dbReference type="Gene3D" id="2.20.230.10">
    <property type="entry name" value="Resuscitation-promoting factor rpfb"/>
    <property type="match status" value="1"/>
</dbReference>
<evidence type="ECO:0000256" key="2">
    <source>
        <dbReference type="ARBA" id="ARBA00022729"/>
    </source>
</evidence>
<dbReference type="Pfam" id="PF03990">
    <property type="entry name" value="DUF348"/>
    <property type="match status" value="3"/>
</dbReference>
<evidence type="ECO:0000256" key="3">
    <source>
        <dbReference type="ARBA" id="ARBA00022801"/>
    </source>
</evidence>
<dbReference type="PANTHER" id="PTHR39160">
    <property type="entry name" value="CELL WALL-BINDING PROTEIN YOCH"/>
    <property type="match status" value="1"/>
</dbReference>
<dbReference type="InterPro" id="IPR051933">
    <property type="entry name" value="Resuscitation_pf_RpfB"/>
</dbReference>